<dbReference type="Pfam" id="PF04357">
    <property type="entry name" value="TamB"/>
    <property type="match status" value="1"/>
</dbReference>
<dbReference type="InterPro" id="IPR007452">
    <property type="entry name" value="TamB_C"/>
</dbReference>
<feature type="region of interest" description="Disordered" evidence="5">
    <location>
        <begin position="1458"/>
        <end position="1477"/>
    </location>
</feature>
<evidence type="ECO:0000256" key="4">
    <source>
        <dbReference type="ARBA" id="ARBA00023136"/>
    </source>
</evidence>
<evidence type="ECO:0000256" key="3">
    <source>
        <dbReference type="ARBA" id="ARBA00022989"/>
    </source>
</evidence>
<dbReference type="PANTHER" id="PTHR36985">
    <property type="entry name" value="TRANSLOCATION AND ASSEMBLY MODULE SUBUNIT TAMB"/>
    <property type="match status" value="1"/>
</dbReference>
<accession>A0ABY5INL9</accession>
<sequence length="1477" mass="167109">MLLLGIALSLPFVQTAIAKYATKELNEKFGTDMHIDKIAITVFGGVKIKGIYTADKHKDTLFYINRLQTNILDFKKLANGKLIFGKTSIDGLNLKMKKYKGEDKTNLDEFIAAFDDGKDGSGKFLMKVEQMNVTSSRFRLIDENLEHPKVLDFTRLNGKVDFFKIKGPVVTADIKQLAFQDHRGLVVENLITDFTYSKENIRLEKLNLKTKESTLIGDVIMKYKPKDFSDFNNKVVFDVNMEKASVSSNELNFFYNEFGKNQRFYLATHLTGTLNNFTTHDLRLLDTNDSEIIGTVNFRNLFNKKGEFYMKGNFDRITSNYTSLKTILPRVLGKSLPETLHKLGRVDLVGDIMVTKTQIDADVYLMSGLGELNTKLAMTNINNIDNATYKGVVSLNNFDLGSLVNEKDLGRATLDLDVNGKGFNKKYLDTSVKGKVQSLTYNKYTYQNITIDGKMKMPYFKGYLNSNDPNLKMDFNGLIDMSSRMKNYDFQAQIDYADLHLLNFMKKDSLSIFKGELKFNAKGNTLDDLAGKLNVINASYQNSTDSYFFQDFQVESVFDEQKVRTITINSPDIIEGKVVGKYEIKQVRKIIENALGSLYANYSPNKLKPGQFLDFDFVIYNKIVEIFLPKVIVSENTVLKGRIDADKGDFQLDFSSPSVIAYNNTFENIRIDVDNKNPLYNAYVELDSIKTKAYKISDFSLINVTMNDTLFVRSEFKGGPKNQDFFNLNLYHTINEKNQSVVGLKKSEINFRDYLWFLNEKDTKDNKVVFNKKLTDFSIEKIIMSHNDQKVELEGILKDSTYKQLRLSFNDVDLEKVTPALENMSFAGQLNGEVNLEQNKAIYLPTAALTVDSLKVNHVLMGDLNLEVTGEDSFRKFNVNSSIINDHVENFFLNGNIEIINKESILALNAGFTRFNISPLGPLLGSIFSDMRGFASGRASIAGSVKNPEVDGSLYLNEAGMKVPYLGVDYNFEENALINLTEDQFIFRNIELTDTKEKTKGTLNGTIRHKKLEDWQLDLKLRSDNLLGLDTQDHEDAIYYGRAFIKGEASITGPVNNLYIEMDAESNKGTNIKIPLNDAQGIGNNSFIHFLSKKEKEAKQKGLEEVVLNKFKGIELKFEFRITRDADIEIILDKNTGHGMKGKGEGFITMEINTMGKFNMWGDFQTYKGEYNFKYLGLIDKKFEVKEYGTIRWDGNPMNAALNLQAIYKTEANPAVILDNASFSRKVPTEVYIMLNGNLSNPEPDFRIEFPSVSSVLKSEIDYKLSDRDVRQTQALALLGTGGFLSAESASSSVYGSLFERASSIFDDIFAGSDDKVKVGFNFVQGDRTPFAQTQGKVGLTVSSQIDDRITINGRFGVPVGGNQESVIVGDVEIQLRLNKDGTLKARAFNRENDINYIGEGIGYTQGIGLSYEVDFDTMRELWRKIFTKVKEKDTTNPTDHLPDSDLAPDFIKFIEDRKNKNAEEPKKDQQKVPDIE</sequence>
<protein>
    <submittedName>
        <fullName evidence="7">Translocation/assembly module TamB</fullName>
    </submittedName>
</protein>
<keyword evidence="4" id="KW-0472">Membrane</keyword>
<dbReference type="Proteomes" id="UP001059844">
    <property type="component" value="Chromosome"/>
</dbReference>
<gene>
    <name evidence="7" type="ORF">NOX80_12430</name>
</gene>
<comment type="subcellular location">
    <subcellularLocation>
        <location evidence="1">Membrane</location>
        <topology evidence="1">Single-pass membrane protein</topology>
    </subcellularLocation>
</comment>
<evidence type="ECO:0000259" key="6">
    <source>
        <dbReference type="Pfam" id="PF04357"/>
    </source>
</evidence>
<feature type="domain" description="Translocation and assembly module TamB C-terminal" evidence="6">
    <location>
        <begin position="992"/>
        <end position="1416"/>
    </location>
</feature>
<dbReference type="PANTHER" id="PTHR36985:SF1">
    <property type="entry name" value="TRANSLOCATION AND ASSEMBLY MODULE SUBUNIT TAMB"/>
    <property type="match status" value="1"/>
</dbReference>
<organism evidence="7 8">
    <name type="scientific">Flavobacterium cerinum</name>
    <dbReference type="NCBI Taxonomy" id="2502784"/>
    <lineage>
        <taxon>Bacteria</taxon>
        <taxon>Pseudomonadati</taxon>
        <taxon>Bacteroidota</taxon>
        <taxon>Flavobacteriia</taxon>
        <taxon>Flavobacteriales</taxon>
        <taxon>Flavobacteriaceae</taxon>
        <taxon>Flavobacterium</taxon>
    </lineage>
</organism>
<dbReference type="EMBL" id="CP101751">
    <property type="protein sequence ID" value="UUC44438.1"/>
    <property type="molecule type" value="Genomic_DNA"/>
</dbReference>
<proteinExistence type="predicted"/>
<evidence type="ECO:0000313" key="7">
    <source>
        <dbReference type="EMBL" id="UUC44438.1"/>
    </source>
</evidence>
<reference evidence="7" key="1">
    <citation type="submission" date="2022-07" db="EMBL/GenBank/DDBJ databases">
        <title>Isolation, identification, and degradation of a PFOSA degrading strain from sewage treatment plant.</title>
        <authorList>
            <person name="Zhang L."/>
            <person name="Huo Y."/>
        </authorList>
    </citation>
    <scope>NUCLEOTIDE SEQUENCE</scope>
    <source>
        <strain evidence="7">C1</strain>
    </source>
</reference>
<evidence type="ECO:0000256" key="1">
    <source>
        <dbReference type="ARBA" id="ARBA00004167"/>
    </source>
</evidence>
<name>A0ABY5INL9_9FLAO</name>
<evidence type="ECO:0000256" key="5">
    <source>
        <dbReference type="SAM" id="MobiDB-lite"/>
    </source>
</evidence>
<keyword evidence="8" id="KW-1185">Reference proteome</keyword>
<evidence type="ECO:0000256" key="2">
    <source>
        <dbReference type="ARBA" id="ARBA00022692"/>
    </source>
</evidence>
<keyword evidence="3" id="KW-1133">Transmembrane helix</keyword>
<keyword evidence="2" id="KW-0812">Transmembrane</keyword>
<evidence type="ECO:0000313" key="8">
    <source>
        <dbReference type="Proteomes" id="UP001059844"/>
    </source>
</evidence>